<proteinExistence type="predicted"/>
<comment type="caution">
    <text evidence="2">The sequence shown here is derived from an EMBL/GenBank/DDBJ whole genome shotgun (WGS) entry which is preliminary data.</text>
</comment>
<dbReference type="EMBL" id="JAPJUH010000005">
    <property type="protein sequence ID" value="MCX3266526.1"/>
    <property type="molecule type" value="Genomic_DNA"/>
</dbReference>
<evidence type="ECO:0000256" key="1">
    <source>
        <dbReference type="SAM" id="Phobius"/>
    </source>
</evidence>
<organism evidence="2 3">
    <name type="scientific">Pedobacter agri</name>
    <dbReference type="NCBI Taxonomy" id="454586"/>
    <lineage>
        <taxon>Bacteria</taxon>
        <taxon>Pseudomonadati</taxon>
        <taxon>Bacteroidota</taxon>
        <taxon>Sphingobacteriia</taxon>
        <taxon>Sphingobacteriales</taxon>
        <taxon>Sphingobacteriaceae</taxon>
        <taxon>Pedobacter</taxon>
    </lineage>
</organism>
<gene>
    <name evidence="2" type="ORF">OQZ29_17340</name>
</gene>
<evidence type="ECO:0000313" key="3">
    <source>
        <dbReference type="Proteomes" id="UP001142592"/>
    </source>
</evidence>
<evidence type="ECO:0000313" key="2">
    <source>
        <dbReference type="EMBL" id="MCX3266526.1"/>
    </source>
</evidence>
<sequence>MRKLLFIIAICSLSSCGIFRKSSKDKLLTSSQSSIESTVRSSESVTDKSKITIKEKADTSVTTNQQTVSGSVRIGLNMDSLVNGLTAISNDLVDVKMVLDSNGILTTTAIVKPQHIPFQFDRTTTIEKDVTKSGATEQAGKSTLKQSSTAVKKESEPTLIGLWAWLGMGAIAGIVLYVVIKK</sequence>
<dbReference type="AlphaFoldDB" id="A0A9X3DI16"/>
<feature type="transmembrane region" description="Helical" evidence="1">
    <location>
        <begin position="162"/>
        <end position="180"/>
    </location>
</feature>
<protein>
    <submittedName>
        <fullName evidence="2">Uncharacterized protein</fullName>
    </submittedName>
</protein>
<keyword evidence="1" id="KW-1133">Transmembrane helix</keyword>
<keyword evidence="1" id="KW-0472">Membrane</keyword>
<keyword evidence="3" id="KW-1185">Reference proteome</keyword>
<name>A0A9X3DI16_9SPHI</name>
<dbReference type="RefSeq" id="WP_010599536.1">
    <property type="nucleotide sequence ID" value="NZ_JAPJUH010000005.1"/>
</dbReference>
<keyword evidence="1" id="KW-0812">Transmembrane</keyword>
<accession>A0A9X3DI16</accession>
<dbReference type="PROSITE" id="PS51257">
    <property type="entry name" value="PROKAR_LIPOPROTEIN"/>
    <property type="match status" value="1"/>
</dbReference>
<dbReference type="Proteomes" id="UP001142592">
    <property type="component" value="Unassembled WGS sequence"/>
</dbReference>
<reference evidence="2" key="1">
    <citation type="submission" date="2022-11" db="EMBL/GenBank/DDBJ databases">
        <authorList>
            <person name="Graham C."/>
            <person name="Newman J.D."/>
        </authorList>
    </citation>
    <scope>NUCLEOTIDE SEQUENCE</scope>
    <source>
        <strain evidence="2">DSM 19486</strain>
    </source>
</reference>